<dbReference type="Proteomes" id="UP000002016">
    <property type="component" value="Chromosome"/>
</dbReference>
<dbReference type="HOGENOM" id="CLU_1676356_0_0_0"/>
<evidence type="ECO:0000313" key="1">
    <source>
        <dbReference type="EMBL" id="ABV34170.1"/>
    </source>
</evidence>
<dbReference type="RefSeq" id="WP_012003646.1">
    <property type="nucleotide sequence ID" value="NC_009828.1"/>
</dbReference>
<reference evidence="1 2" key="2">
    <citation type="journal article" date="2009" name="Proc. Natl. Acad. Sci. U.S.A.">
        <title>On the chimeric nature, thermophilic origin, and phylogenetic placement of the Thermotogales.</title>
        <authorList>
            <person name="Zhaxybayeva O."/>
            <person name="Swithers K.S."/>
            <person name="Lapierre P."/>
            <person name="Fournier G.P."/>
            <person name="Bickhart D.M."/>
            <person name="DeBoy R.T."/>
            <person name="Nelson K.E."/>
            <person name="Nesbo C.L."/>
            <person name="Doolittle W.F."/>
            <person name="Gogarten J.P."/>
            <person name="Noll K.M."/>
        </authorList>
    </citation>
    <scope>NUCLEOTIDE SEQUENCE [LARGE SCALE GENOMIC DNA]</scope>
    <source>
        <strain evidence="2">ATCC BAA-301 / DSM 14385 / NBRC 107922 / TMO</strain>
    </source>
</reference>
<sequence precursor="true">MRILVIFTIILLAMIMSGCLSLLEPDIGAFAEQTVYDLNRYLKGNLDENQLIDTYVHLTDLATSSDAEYYGSMLLNLFSNSASEVELISYGETSVKSPQELQQPPSWVEKIYTLNLLLKTNTAKTSDSFAMLIIDGKPYLLTVYASGSSIVCYPKIP</sequence>
<evidence type="ECO:0008006" key="3">
    <source>
        <dbReference type="Google" id="ProtNLM"/>
    </source>
</evidence>
<proteinExistence type="predicted"/>
<gene>
    <name evidence="1" type="ordered locus">Tlet_1616</name>
</gene>
<dbReference type="KEGG" id="tle:Tlet_1616"/>
<dbReference type="STRING" id="416591.Tlet_1616"/>
<reference evidence="1 2" key="1">
    <citation type="submission" date="2007-08" db="EMBL/GenBank/DDBJ databases">
        <title>Complete sequence of Thermotoga lettingae TMO.</title>
        <authorList>
            <consortium name="US DOE Joint Genome Institute"/>
            <person name="Copeland A."/>
            <person name="Lucas S."/>
            <person name="Lapidus A."/>
            <person name="Barry K."/>
            <person name="Glavina del Rio T."/>
            <person name="Dalin E."/>
            <person name="Tice H."/>
            <person name="Pitluck S."/>
            <person name="Foster B."/>
            <person name="Bruce D."/>
            <person name="Schmutz J."/>
            <person name="Larimer F."/>
            <person name="Land M."/>
            <person name="Hauser L."/>
            <person name="Kyrpides N."/>
            <person name="Mikhailova N."/>
            <person name="Nelson K."/>
            <person name="Gogarten J.P."/>
            <person name="Noll K."/>
            <person name="Richardson P."/>
        </authorList>
    </citation>
    <scope>NUCLEOTIDE SEQUENCE [LARGE SCALE GENOMIC DNA]</scope>
    <source>
        <strain evidence="2">ATCC BAA-301 / DSM 14385 / NBRC 107922 / TMO</strain>
    </source>
</reference>
<dbReference type="AlphaFoldDB" id="A8F7N6"/>
<dbReference type="EMBL" id="CP000812">
    <property type="protein sequence ID" value="ABV34170.1"/>
    <property type="molecule type" value="Genomic_DNA"/>
</dbReference>
<dbReference type="OrthoDB" id="3169575at2"/>
<keyword evidence="2" id="KW-1185">Reference proteome</keyword>
<name>A8F7N6_PSELT</name>
<protein>
    <recommendedName>
        <fullName evidence="3">Lipoprotein</fullName>
    </recommendedName>
</protein>
<evidence type="ECO:0000313" key="2">
    <source>
        <dbReference type="Proteomes" id="UP000002016"/>
    </source>
</evidence>
<dbReference type="PROSITE" id="PS51257">
    <property type="entry name" value="PROKAR_LIPOPROTEIN"/>
    <property type="match status" value="1"/>
</dbReference>
<organism evidence="1 2">
    <name type="scientific">Pseudothermotoga lettingae (strain ATCC BAA-301 / DSM 14385 / NBRC 107922 / TMO)</name>
    <name type="common">Thermotoga lettingae</name>
    <dbReference type="NCBI Taxonomy" id="416591"/>
    <lineage>
        <taxon>Bacteria</taxon>
        <taxon>Thermotogati</taxon>
        <taxon>Thermotogota</taxon>
        <taxon>Thermotogae</taxon>
        <taxon>Thermotogales</taxon>
        <taxon>Thermotogaceae</taxon>
        <taxon>Pseudothermotoga</taxon>
    </lineage>
</organism>
<accession>A8F7N6</accession>